<sequence length="347" mass="39160">MFVGCVGLPLYDETVEKLFEALSDIDKDLRNIRGIVKDVNVKYVGLDSNDALHIQGVLSSDSSYVKKSFAYVTLYLIQAVGLKYCRSGGGPSTDLKVKAGYEKHSHTEKESVPDHVIERIVKMRSRLYELQLIEDLLDGESGYIAMLDGSLISFLSFGLKGVKEKREEVRKLWEDIRDSLRRLSQSATLVFISKSVKLNYYAREWFKDPKVSREVNDVAVLNYFRNTLKLPLEPHIIEPIVVGKDELPPPLNRREFDVSGLIPMTVTYVSLGYGGPYYQVSIPGVKEVDEVRRILSTVMKYSSNGYPEPLRIAHATSKLKNSEVTSVMQKLGYGNIFSGREVLGEFT</sequence>
<comment type="caution">
    <text evidence="2">The sequence shown here is derived from an EMBL/GenBank/DDBJ whole genome shotgun (WGS) entry which is preliminary data.</text>
</comment>
<dbReference type="InterPro" id="IPR018977">
    <property type="entry name" value="NurA_domain"/>
</dbReference>
<organism evidence="2 3">
    <name type="scientific">Zestosphaera tikiterensis</name>
    <dbReference type="NCBI Taxonomy" id="1973259"/>
    <lineage>
        <taxon>Archaea</taxon>
        <taxon>Thermoproteota</taxon>
        <taxon>Thermoprotei</taxon>
        <taxon>Desulfurococcales</taxon>
        <taxon>Desulfurococcaceae</taxon>
        <taxon>Zestosphaera</taxon>
    </lineage>
</organism>
<name>A0A2R7Y2Q6_9CREN</name>
<evidence type="ECO:0000313" key="2">
    <source>
        <dbReference type="EMBL" id="PUA31836.1"/>
    </source>
</evidence>
<dbReference type="SMART" id="SM00933">
    <property type="entry name" value="NurA"/>
    <property type="match status" value="1"/>
</dbReference>
<dbReference type="Pfam" id="PF09376">
    <property type="entry name" value="NurA"/>
    <property type="match status" value="1"/>
</dbReference>
<evidence type="ECO:0000313" key="3">
    <source>
        <dbReference type="Proteomes" id="UP000244093"/>
    </source>
</evidence>
<dbReference type="EMBL" id="NBVN01000006">
    <property type="protein sequence ID" value="PUA31836.1"/>
    <property type="molecule type" value="Genomic_DNA"/>
</dbReference>
<protein>
    <recommendedName>
        <fullName evidence="1">NurA domain-containing protein</fullName>
    </recommendedName>
</protein>
<feature type="domain" description="NurA" evidence="1">
    <location>
        <begin position="55"/>
        <end position="319"/>
    </location>
</feature>
<reference evidence="2 3" key="1">
    <citation type="journal article" date="2018" name="Syst. Appl. Microbiol.">
        <title>A new symbiotic nanoarchaeote (Candidatus Nanoclepta minutus) and its host (Zestosphaera tikiterensis gen. nov., sp. nov.) from a New Zealand hot spring.</title>
        <authorList>
            <person name="St John E."/>
            <person name="Liu Y."/>
            <person name="Podar M."/>
            <person name="Stott M.B."/>
            <person name="Meneghin J."/>
            <person name="Chen Z."/>
            <person name="Lagutin K."/>
            <person name="Mitchell K."/>
            <person name="Reysenbach A.L."/>
        </authorList>
    </citation>
    <scope>NUCLEOTIDE SEQUENCE [LARGE SCALE GENOMIC DNA]</scope>
    <source>
        <strain evidence="2">NZ3</strain>
    </source>
</reference>
<proteinExistence type="predicted"/>
<gene>
    <name evidence="2" type="ORF">B7O98_08560</name>
</gene>
<accession>A0A2R7Y2Q6</accession>
<dbReference type="AlphaFoldDB" id="A0A2R7Y2Q6"/>
<dbReference type="Proteomes" id="UP000244093">
    <property type="component" value="Unassembled WGS sequence"/>
</dbReference>
<evidence type="ECO:0000259" key="1">
    <source>
        <dbReference type="SMART" id="SM00933"/>
    </source>
</evidence>